<evidence type="ECO:0000256" key="1">
    <source>
        <dbReference type="ARBA" id="ARBA00004141"/>
    </source>
</evidence>
<keyword evidence="2 6" id="KW-0812">Transmembrane</keyword>
<evidence type="ECO:0000313" key="8">
    <source>
        <dbReference type="EMBL" id="SHO65893.1"/>
    </source>
</evidence>
<dbReference type="PANTHER" id="PTHR37422:SF13">
    <property type="entry name" value="LIPOPOLYSACCHARIDE BIOSYNTHESIS PROTEIN PA4999-RELATED"/>
    <property type="match status" value="1"/>
</dbReference>
<dbReference type="GO" id="GO:0016020">
    <property type="term" value="C:membrane"/>
    <property type="evidence" value="ECO:0007669"/>
    <property type="project" value="UniProtKB-SubCell"/>
</dbReference>
<dbReference type="InterPro" id="IPR007016">
    <property type="entry name" value="O-antigen_ligase-rel_domated"/>
</dbReference>
<reference evidence="8 9" key="1">
    <citation type="submission" date="2016-12" db="EMBL/GenBank/DDBJ databases">
        <authorList>
            <person name="Song W.-J."/>
            <person name="Kurnit D.M."/>
        </authorList>
    </citation>
    <scope>NUCLEOTIDE SEQUENCE [LARGE SCALE GENOMIC DNA]</scope>
    <source>
        <strain evidence="8 9">DSM 19599</strain>
    </source>
</reference>
<sequence length="485" mass="51937">MFMSGEAGRVLLIYTIVVVSIVFLLSGMPARIASIPLFVFALWHLAQRRMITGEIVAMWISGAVIALPLLQLVPLPPEVWTRLPGRDFIVVGDMILGEKPAWRPLSLDPAQTMRALLFMLPAFAVYYATLALDARSRRLLALVIVILATVSVPLGLAQVAGGVDSPLRPLLGRSHGNVPVGFFANRNHFAALLYAAIPLTVAGVVLSLDRHDGRRLAGVVGGLVIIATLLLGAGMSASRSGVVLSMLALAGSAVLIWRRGGTSRYAGRLITVAVIIGAFLVLEFGLARLLARAAQDPLADARFEFLQVGKQLAAAVSPAGTGIGAFAGAYAMYESLDLTSRYFVDYLHNDWMQIWIEGGALAALVGAAFLAWFGWRCFLVWRHGGGAAAPDAQGRYADDSQLLLARAATISIALLMGHAVVEYHLRASGMECVFAILLAMLTPAPRRPLRPGAQERQRQQGLSVGVRHSHRSSARIAAPSPRRTP</sequence>
<protein>
    <submittedName>
        <fullName evidence="8">O-Antigen ligase</fullName>
    </submittedName>
</protein>
<feature type="transmembrane region" description="Helical" evidence="6">
    <location>
        <begin position="189"/>
        <end position="208"/>
    </location>
</feature>
<evidence type="ECO:0000256" key="6">
    <source>
        <dbReference type="SAM" id="Phobius"/>
    </source>
</evidence>
<dbReference type="Proteomes" id="UP000186406">
    <property type="component" value="Unassembled WGS sequence"/>
</dbReference>
<evidence type="ECO:0000256" key="3">
    <source>
        <dbReference type="ARBA" id="ARBA00022989"/>
    </source>
</evidence>
<feature type="transmembrane region" description="Helical" evidence="6">
    <location>
        <begin position="12"/>
        <end position="43"/>
    </location>
</feature>
<feature type="transmembrane region" description="Helical" evidence="6">
    <location>
        <begin position="139"/>
        <end position="160"/>
    </location>
</feature>
<dbReference type="AlphaFoldDB" id="A0A1M7ZLV9"/>
<keyword evidence="8" id="KW-0436">Ligase</keyword>
<keyword evidence="9" id="KW-1185">Reference proteome</keyword>
<feature type="transmembrane region" description="Helical" evidence="6">
    <location>
        <begin position="311"/>
        <end position="333"/>
    </location>
</feature>
<feature type="transmembrane region" description="Helical" evidence="6">
    <location>
        <begin position="112"/>
        <end position="132"/>
    </location>
</feature>
<dbReference type="GO" id="GO:0016874">
    <property type="term" value="F:ligase activity"/>
    <property type="evidence" value="ECO:0007669"/>
    <property type="project" value="UniProtKB-KW"/>
</dbReference>
<feature type="transmembrane region" description="Helical" evidence="6">
    <location>
        <begin position="354"/>
        <end position="375"/>
    </location>
</feature>
<name>A0A1M7ZLV9_9HYPH</name>
<evidence type="ECO:0000313" key="9">
    <source>
        <dbReference type="Proteomes" id="UP000186406"/>
    </source>
</evidence>
<accession>A0A1M7ZLV9</accession>
<keyword evidence="3 6" id="KW-1133">Transmembrane helix</keyword>
<dbReference type="STRING" id="1123029.SAMN02745172_02542"/>
<feature type="transmembrane region" description="Helical" evidence="6">
    <location>
        <begin position="55"/>
        <end position="73"/>
    </location>
</feature>
<evidence type="ECO:0000256" key="4">
    <source>
        <dbReference type="ARBA" id="ARBA00023136"/>
    </source>
</evidence>
<comment type="subcellular location">
    <subcellularLocation>
        <location evidence="1">Membrane</location>
        <topology evidence="1">Multi-pass membrane protein</topology>
    </subcellularLocation>
</comment>
<feature type="region of interest" description="Disordered" evidence="5">
    <location>
        <begin position="448"/>
        <end position="485"/>
    </location>
</feature>
<evidence type="ECO:0000259" key="7">
    <source>
        <dbReference type="Pfam" id="PF04932"/>
    </source>
</evidence>
<evidence type="ECO:0000256" key="5">
    <source>
        <dbReference type="SAM" id="MobiDB-lite"/>
    </source>
</evidence>
<dbReference type="EMBL" id="FRXO01000004">
    <property type="protein sequence ID" value="SHO65893.1"/>
    <property type="molecule type" value="Genomic_DNA"/>
</dbReference>
<dbReference type="Pfam" id="PF04932">
    <property type="entry name" value="Wzy_C"/>
    <property type="match status" value="1"/>
</dbReference>
<dbReference type="InterPro" id="IPR051533">
    <property type="entry name" value="WaaL-like"/>
</dbReference>
<organism evidence="8 9">
    <name type="scientific">Pseudoxanthobacter soli DSM 19599</name>
    <dbReference type="NCBI Taxonomy" id="1123029"/>
    <lineage>
        <taxon>Bacteria</taxon>
        <taxon>Pseudomonadati</taxon>
        <taxon>Pseudomonadota</taxon>
        <taxon>Alphaproteobacteria</taxon>
        <taxon>Hyphomicrobiales</taxon>
        <taxon>Segnochrobactraceae</taxon>
        <taxon>Pseudoxanthobacter</taxon>
    </lineage>
</organism>
<feature type="transmembrane region" description="Helical" evidence="6">
    <location>
        <begin position="269"/>
        <end position="291"/>
    </location>
</feature>
<feature type="transmembrane region" description="Helical" evidence="6">
    <location>
        <begin position="215"/>
        <end position="234"/>
    </location>
</feature>
<dbReference type="PANTHER" id="PTHR37422">
    <property type="entry name" value="TEICHURONIC ACID BIOSYNTHESIS PROTEIN TUAE"/>
    <property type="match status" value="1"/>
</dbReference>
<proteinExistence type="predicted"/>
<gene>
    <name evidence="8" type="ORF">SAMN02745172_02542</name>
</gene>
<evidence type="ECO:0000256" key="2">
    <source>
        <dbReference type="ARBA" id="ARBA00022692"/>
    </source>
</evidence>
<feature type="domain" description="O-antigen ligase-related" evidence="7">
    <location>
        <begin position="226"/>
        <end position="364"/>
    </location>
</feature>
<keyword evidence="4 6" id="KW-0472">Membrane</keyword>